<gene>
    <name evidence="3" type="ORF">BBAD15_g9623</name>
</gene>
<dbReference type="PANTHER" id="PTHR13288">
    <property type="entry name" value="SPLICING FACTOR 45 SPF45"/>
    <property type="match status" value="1"/>
</dbReference>
<dbReference type="PROSITE" id="PS50174">
    <property type="entry name" value="G_PATCH"/>
    <property type="match status" value="1"/>
</dbReference>
<dbReference type="EMBL" id="ANFO01000970">
    <property type="protein sequence ID" value="KGQ05132.1"/>
    <property type="molecule type" value="Genomic_DNA"/>
</dbReference>
<proteinExistence type="predicted"/>
<evidence type="ECO:0000313" key="3">
    <source>
        <dbReference type="EMBL" id="KGQ05132.1"/>
    </source>
</evidence>
<evidence type="ECO:0000259" key="2">
    <source>
        <dbReference type="PROSITE" id="PS50174"/>
    </source>
</evidence>
<dbReference type="SMART" id="SM00443">
    <property type="entry name" value="G_patch"/>
    <property type="match status" value="1"/>
</dbReference>
<feature type="compositionally biased region" description="Basic and acidic residues" evidence="1">
    <location>
        <begin position="176"/>
        <end position="191"/>
    </location>
</feature>
<organism evidence="3 4">
    <name type="scientific">Beauveria bassiana D1-5</name>
    <dbReference type="NCBI Taxonomy" id="1245745"/>
    <lineage>
        <taxon>Eukaryota</taxon>
        <taxon>Fungi</taxon>
        <taxon>Dikarya</taxon>
        <taxon>Ascomycota</taxon>
        <taxon>Pezizomycotina</taxon>
        <taxon>Sordariomycetes</taxon>
        <taxon>Hypocreomycetidae</taxon>
        <taxon>Hypocreales</taxon>
        <taxon>Cordycipitaceae</taxon>
        <taxon>Beauveria</taxon>
    </lineage>
</organism>
<dbReference type="InterPro" id="IPR000467">
    <property type="entry name" value="G_patch_dom"/>
</dbReference>
<feature type="compositionally biased region" description="Pro residues" evidence="1">
    <location>
        <begin position="225"/>
        <end position="251"/>
    </location>
</feature>
<dbReference type="Proteomes" id="UP000030106">
    <property type="component" value="Unassembled WGS sequence"/>
</dbReference>
<protein>
    <recommendedName>
        <fullName evidence="2">G-patch domain-containing protein</fullName>
    </recommendedName>
</protein>
<dbReference type="GO" id="GO:0045292">
    <property type="term" value="P:mRNA cis splicing, via spliceosome"/>
    <property type="evidence" value="ECO:0007669"/>
    <property type="project" value="InterPro"/>
</dbReference>
<dbReference type="InterPro" id="IPR040052">
    <property type="entry name" value="RBM17"/>
</dbReference>
<name>A0A0A2VFP9_BEABA</name>
<dbReference type="GO" id="GO:0003676">
    <property type="term" value="F:nucleic acid binding"/>
    <property type="evidence" value="ECO:0007669"/>
    <property type="project" value="InterPro"/>
</dbReference>
<evidence type="ECO:0000313" key="4">
    <source>
        <dbReference type="Proteomes" id="UP000030106"/>
    </source>
</evidence>
<feature type="domain" description="G-patch" evidence="2">
    <location>
        <begin position="313"/>
        <end position="364"/>
    </location>
</feature>
<feature type="region of interest" description="Disordered" evidence="1">
    <location>
        <begin position="350"/>
        <end position="379"/>
    </location>
</feature>
<evidence type="ECO:0000256" key="1">
    <source>
        <dbReference type="SAM" id="MobiDB-lite"/>
    </source>
</evidence>
<dbReference type="STRING" id="1245745.A0A0A2VFP9"/>
<dbReference type="AlphaFoldDB" id="A0A0A2VFP9"/>
<feature type="compositionally biased region" description="Polar residues" evidence="1">
    <location>
        <begin position="109"/>
        <end position="120"/>
    </location>
</feature>
<dbReference type="Pfam" id="PF01585">
    <property type="entry name" value="G-patch"/>
    <property type="match status" value="1"/>
</dbReference>
<feature type="region of interest" description="Disordered" evidence="1">
    <location>
        <begin position="1"/>
        <end position="321"/>
    </location>
</feature>
<reference evidence="3 4" key="1">
    <citation type="submission" date="2012-10" db="EMBL/GenBank/DDBJ databases">
        <title>Genome sequencing and analysis of entomopathogenic fungi Beauveria bassiana D1-5.</title>
        <authorList>
            <person name="Li Q."/>
            <person name="Wang L."/>
            <person name="Zhang Z."/>
            <person name="Wang Q."/>
            <person name="Ren J."/>
            <person name="Wang M."/>
            <person name="Xu W."/>
            <person name="Wang J."/>
            <person name="Lu Y."/>
            <person name="Du Q."/>
            <person name="Sun Z."/>
        </authorList>
    </citation>
    <scope>NUCLEOTIDE SEQUENCE [LARGE SCALE GENOMIC DNA]</scope>
    <source>
        <strain evidence="3 4">D1-5</strain>
    </source>
</reference>
<dbReference type="OrthoDB" id="5411533at2759"/>
<comment type="caution">
    <text evidence="3">The sequence shown here is derived from an EMBL/GenBank/DDBJ whole genome shotgun (WGS) entry which is preliminary data.</text>
</comment>
<dbReference type="GO" id="GO:0071011">
    <property type="term" value="C:precatalytic spliceosome"/>
    <property type="evidence" value="ECO:0007669"/>
    <property type="project" value="TreeGrafter"/>
</dbReference>
<sequence length="452" mass="48269">MAAPPPPPRGLSLYENLHDPNDPSPSATISSGPVLYSQPGTTSASATGPLLKKPIDPALRFQPTRRPQPPKPKPKPAVSKSIPKPPAAAPTEPPPPPLPPPSSDADAVNPSTVAPTSKSTLADWAATEDDEWLYGTGEKRQRGGRKARKKRQAQQQQRETDWDDVYDASRPTNVEEYLRSDEKIDEVREWKALLYGHRRGRAPDSDGSSDEEGERPVMRPNNQFAPPPSYAAVPPPPSSPPTTSAPPPPPDDASGDDAYARRLALSSTSSSQPPPPPSSTTISAAPILYTQQEQEQAPSPPPPPRSPSSRPGQAGFAHRLMAKYGWTSGRGLGAASSGIVNPLRVQVEKRRKKADADGGGWAEPANKGKIIGGRGGGNDDKQQGLSNVIVLLNMLDNMPDLAAEVEDGLGQEIGEECGEKAVSELQGRVFNGNTITPKYYNDDAFDQGVYTK</sequence>
<dbReference type="PRINTS" id="PR01217">
    <property type="entry name" value="PRICHEXTENSN"/>
</dbReference>
<accession>A0A0A2VFP9</accession>
<dbReference type="HOGENOM" id="CLU_025002_1_0_1"/>
<feature type="compositionally biased region" description="Basic residues" evidence="1">
    <location>
        <begin position="142"/>
        <end position="152"/>
    </location>
</feature>
<feature type="compositionally biased region" description="Pro residues" evidence="1">
    <location>
        <begin position="83"/>
        <end position="102"/>
    </location>
</feature>
<dbReference type="PANTHER" id="PTHR13288:SF8">
    <property type="entry name" value="SPLICING FACTOR 45"/>
    <property type="match status" value="1"/>
</dbReference>